<gene>
    <name evidence="2" type="ORF">LR48_Vigan09g059800</name>
</gene>
<dbReference type="Gramene" id="KOM51939">
    <property type="protein sequence ID" value="KOM51939"/>
    <property type="gene ID" value="LR48_Vigan09g059800"/>
</dbReference>
<reference evidence="3" key="1">
    <citation type="journal article" date="2015" name="Proc. Natl. Acad. Sci. U.S.A.">
        <title>Genome sequencing of adzuki bean (Vigna angularis) provides insight into high starch and low fat accumulation and domestication.</title>
        <authorList>
            <person name="Yang K."/>
            <person name="Tian Z."/>
            <person name="Chen C."/>
            <person name="Luo L."/>
            <person name="Zhao B."/>
            <person name="Wang Z."/>
            <person name="Yu L."/>
            <person name="Li Y."/>
            <person name="Sun Y."/>
            <person name="Li W."/>
            <person name="Chen Y."/>
            <person name="Li Y."/>
            <person name="Zhang Y."/>
            <person name="Ai D."/>
            <person name="Zhao J."/>
            <person name="Shang C."/>
            <person name="Ma Y."/>
            <person name="Wu B."/>
            <person name="Wang M."/>
            <person name="Gao L."/>
            <person name="Sun D."/>
            <person name="Zhang P."/>
            <person name="Guo F."/>
            <person name="Wang W."/>
            <person name="Li Y."/>
            <person name="Wang J."/>
            <person name="Varshney R.K."/>
            <person name="Wang J."/>
            <person name="Ling H.Q."/>
            <person name="Wan P."/>
        </authorList>
    </citation>
    <scope>NUCLEOTIDE SEQUENCE</scope>
    <source>
        <strain evidence="3">cv. Jingnong 6</strain>
    </source>
</reference>
<dbReference type="AlphaFoldDB" id="A0A0L9VBD6"/>
<organism evidence="2 3">
    <name type="scientific">Phaseolus angularis</name>
    <name type="common">Azuki bean</name>
    <name type="synonym">Vigna angularis</name>
    <dbReference type="NCBI Taxonomy" id="3914"/>
    <lineage>
        <taxon>Eukaryota</taxon>
        <taxon>Viridiplantae</taxon>
        <taxon>Streptophyta</taxon>
        <taxon>Embryophyta</taxon>
        <taxon>Tracheophyta</taxon>
        <taxon>Spermatophyta</taxon>
        <taxon>Magnoliopsida</taxon>
        <taxon>eudicotyledons</taxon>
        <taxon>Gunneridae</taxon>
        <taxon>Pentapetalae</taxon>
        <taxon>rosids</taxon>
        <taxon>fabids</taxon>
        <taxon>Fabales</taxon>
        <taxon>Fabaceae</taxon>
        <taxon>Papilionoideae</taxon>
        <taxon>50 kb inversion clade</taxon>
        <taxon>NPAAA clade</taxon>
        <taxon>indigoferoid/millettioid clade</taxon>
        <taxon>Phaseoleae</taxon>
        <taxon>Vigna</taxon>
    </lineage>
</organism>
<dbReference type="EMBL" id="CM003379">
    <property type="protein sequence ID" value="KOM51939.1"/>
    <property type="molecule type" value="Genomic_DNA"/>
</dbReference>
<proteinExistence type="predicted"/>
<evidence type="ECO:0000313" key="3">
    <source>
        <dbReference type="Proteomes" id="UP000053144"/>
    </source>
</evidence>
<feature type="region of interest" description="Disordered" evidence="1">
    <location>
        <begin position="1"/>
        <end position="63"/>
    </location>
</feature>
<sequence>MQGTIWTRSKKTSEPLLEGLDESRRRRRIRTSRELFPSPETLLQSLPQRSNQSTEDMAGENNGRRTLANYTTVVGPHHFNSIARSRVNAAITSETGIDTISQEQPI</sequence>
<feature type="compositionally biased region" description="Polar residues" evidence="1">
    <location>
        <begin position="41"/>
        <end position="55"/>
    </location>
</feature>
<evidence type="ECO:0000256" key="1">
    <source>
        <dbReference type="SAM" id="MobiDB-lite"/>
    </source>
</evidence>
<dbReference type="Proteomes" id="UP000053144">
    <property type="component" value="Chromosome 9"/>
</dbReference>
<accession>A0A0L9VBD6</accession>
<name>A0A0L9VBD6_PHAAN</name>
<protein>
    <submittedName>
        <fullName evidence="2">Uncharacterized protein</fullName>
    </submittedName>
</protein>
<evidence type="ECO:0000313" key="2">
    <source>
        <dbReference type="EMBL" id="KOM51939.1"/>
    </source>
</evidence>